<accession>A0A8X6FX44</accession>
<comment type="caution">
    <text evidence="1">The sequence shown here is derived from an EMBL/GenBank/DDBJ whole genome shotgun (WGS) entry which is preliminary data.</text>
</comment>
<gene>
    <name evidence="1" type="ORF">TNCT_35461</name>
</gene>
<reference evidence="1" key="1">
    <citation type="submission" date="2020-07" db="EMBL/GenBank/DDBJ databases">
        <title>Multicomponent nature underlies the extraordinary mechanical properties of spider dragline silk.</title>
        <authorList>
            <person name="Kono N."/>
            <person name="Nakamura H."/>
            <person name="Mori M."/>
            <person name="Yoshida Y."/>
            <person name="Ohtoshi R."/>
            <person name="Malay A.D."/>
            <person name="Moran D.A.P."/>
            <person name="Tomita M."/>
            <person name="Numata K."/>
            <person name="Arakawa K."/>
        </authorList>
    </citation>
    <scope>NUCLEOTIDE SEQUENCE</scope>
</reference>
<dbReference type="AlphaFoldDB" id="A0A8X6FX44"/>
<protein>
    <submittedName>
        <fullName evidence="1">Uncharacterized protein</fullName>
    </submittedName>
</protein>
<name>A0A8X6FX44_TRICU</name>
<dbReference type="EMBL" id="BMAO01003949">
    <property type="protein sequence ID" value="GFQ91207.1"/>
    <property type="molecule type" value="Genomic_DNA"/>
</dbReference>
<evidence type="ECO:0000313" key="2">
    <source>
        <dbReference type="Proteomes" id="UP000887116"/>
    </source>
</evidence>
<organism evidence="1 2">
    <name type="scientific">Trichonephila clavata</name>
    <name type="common">Joro spider</name>
    <name type="synonym">Nephila clavata</name>
    <dbReference type="NCBI Taxonomy" id="2740835"/>
    <lineage>
        <taxon>Eukaryota</taxon>
        <taxon>Metazoa</taxon>
        <taxon>Ecdysozoa</taxon>
        <taxon>Arthropoda</taxon>
        <taxon>Chelicerata</taxon>
        <taxon>Arachnida</taxon>
        <taxon>Araneae</taxon>
        <taxon>Araneomorphae</taxon>
        <taxon>Entelegynae</taxon>
        <taxon>Araneoidea</taxon>
        <taxon>Nephilidae</taxon>
        <taxon>Trichonephila</taxon>
    </lineage>
</organism>
<keyword evidence="2" id="KW-1185">Reference proteome</keyword>
<dbReference type="OrthoDB" id="6433840at2759"/>
<evidence type="ECO:0000313" key="1">
    <source>
        <dbReference type="EMBL" id="GFQ91207.1"/>
    </source>
</evidence>
<sequence length="101" mass="10841">MATSYIGSIVENLIDSNPIDFIENEENSPTFLSYSGGVSHPDLLLTHPALSDRVQHKLIDSPGGAGHKILLSSIINMDLLIGSLDEPTGTSKRQIGLNLKT</sequence>
<dbReference type="Proteomes" id="UP000887116">
    <property type="component" value="Unassembled WGS sequence"/>
</dbReference>
<proteinExistence type="predicted"/>